<proteinExistence type="predicted"/>
<evidence type="ECO:0000256" key="1">
    <source>
        <dbReference type="SAM" id="MobiDB-lite"/>
    </source>
</evidence>
<dbReference type="AlphaFoldDB" id="A0A9D3RTH1"/>
<feature type="compositionally biased region" description="Gly residues" evidence="1">
    <location>
        <begin position="76"/>
        <end position="86"/>
    </location>
</feature>
<evidence type="ECO:0000313" key="2">
    <source>
        <dbReference type="EMBL" id="KAG5841316.1"/>
    </source>
</evidence>
<dbReference type="Proteomes" id="UP001044222">
    <property type="component" value="Chromosome 10"/>
</dbReference>
<reference evidence="2" key="1">
    <citation type="submission" date="2021-01" db="EMBL/GenBank/DDBJ databases">
        <title>A chromosome-scale assembly of European eel, Anguilla anguilla.</title>
        <authorList>
            <person name="Henkel C."/>
            <person name="Jong-Raadsen S.A."/>
            <person name="Dufour S."/>
            <person name="Weltzien F.-A."/>
            <person name="Palstra A.P."/>
            <person name="Pelster B."/>
            <person name="Spaink H.P."/>
            <person name="Van Den Thillart G.E."/>
            <person name="Jansen H."/>
            <person name="Zahm M."/>
            <person name="Klopp C."/>
            <person name="Cedric C."/>
            <person name="Louis A."/>
            <person name="Berthelot C."/>
            <person name="Parey E."/>
            <person name="Roest Crollius H."/>
            <person name="Montfort J."/>
            <person name="Robinson-Rechavi M."/>
            <person name="Bucao C."/>
            <person name="Bouchez O."/>
            <person name="Gislard M."/>
            <person name="Lluch J."/>
            <person name="Milhes M."/>
            <person name="Lampietro C."/>
            <person name="Lopez Roques C."/>
            <person name="Donnadieu C."/>
            <person name="Braasch I."/>
            <person name="Desvignes T."/>
            <person name="Postlethwait J."/>
            <person name="Bobe J."/>
            <person name="Guiguen Y."/>
            <person name="Dirks R."/>
        </authorList>
    </citation>
    <scope>NUCLEOTIDE SEQUENCE</scope>
    <source>
        <strain evidence="2">Tag_6206</strain>
        <tissue evidence="2">Liver</tissue>
    </source>
</reference>
<dbReference type="EMBL" id="JAFIRN010000010">
    <property type="protein sequence ID" value="KAG5841316.1"/>
    <property type="molecule type" value="Genomic_DNA"/>
</dbReference>
<organism evidence="2 3">
    <name type="scientific">Anguilla anguilla</name>
    <name type="common">European freshwater eel</name>
    <name type="synonym">Muraena anguilla</name>
    <dbReference type="NCBI Taxonomy" id="7936"/>
    <lineage>
        <taxon>Eukaryota</taxon>
        <taxon>Metazoa</taxon>
        <taxon>Chordata</taxon>
        <taxon>Craniata</taxon>
        <taxon>Vertebrata</taxon>
        <taxon>Euteleostomi</taxon>
        <taxon>Actinopterygii</taxon>
        <taxon>Neopterygii</taxon>
        <taxon>Teleostei</taxon>
        <taxon>Anguilliformes</taxon>
        <taxon>Anguillidae</taxon>
        <taxon>Anguilla</taxon>
    </lineage>
</organism>
<feature type="compositionally biased region" description="Low complexity" evidence="1">
    <location>
        <begin position="109"/>
        <end position="119"/>
    </location>
</feature>
<accession>A0A9D3RTH1</accession>
<comment type="caution">
    <text evidence="2">The sequence shown here is derived from an EMBL/GenBank/DDBJ whole genome shotgun (WGS) entry which is preliminary data.</text>
</comment>
<name>A0A9D3RTH1_ANGAN</name>
<gene>
    <name evidence="2" type="ORF">ANANG_G00198250</name>
</gene>
<evidence type="ECO:0000313" key="3">
    <source>
        <dbReference type="Proteomes" id="UP001044222"/>
    </source>
</evidence>
<sequence>MYANRKTRRANAGRASSVLTLRFVHLSGFCAWDGWFLVTLCSTPPVVHKRSPCDEEDQLLGRETEKKRGGCLCRPGGSGRGSGRGSGVERDGVLHGSPAVHPLAPAAPWPSVRPSRPTTTTPPRPTSLPLWLTPHIAITTADGSDRPAGFVGSSDVFSFRVHSQFVMML</sequence>
<protein>
    <submittedName>
        <fullName evidence="2">Uncharacterized protein</fullName>
    </submittedName>
</protein>
<feature type="region of interest" description="Disordered" evidence="1">
    <location>
        <begin position="67"/>
        <end position="130"/>
    </location>
</feature>
<keyword evidence="3" id="KW-1185">Reference proteome</keyword>